<dbReference type="VEuPathDB" id="ToxoDB:TGVEG_216965"/>
<organism evidence="3 4">
    <name type="scientific">Toxoplasma gondii (strain ATCC 50861 / VEG)</name>
    <dbReference type="NCBI Taxonomy" id="432359"/>
    <lineage>
        <taxon>Eukaryota</taxon>
        <taxon>Sar</taxon>
        <taxon>Alveolata</taxon>
        <taxon>Apicomplexa</taxon>
        <taxon>Conoidasida</taxon>
        <taxon>Coccidia</taxon>
        <taxon>Eucoccidiorida</taxon>
        <taxon>Eimeriorina</taxon>
        <taxon>Sarcocystidae</taxon>
        <taxon>Toxoplasma</taxon>
    </lineage>
</organism>
<evidence type="ECO:0000256" key="1">
    <source>
        <dbReference type="ARBA" id="ARBA00022614"/>
    </source>
</evidence>
<gene>
    <name evidence="3" type="ORF">TGVEG_216965</name>
</gene>
<accession>A0A125YJM0</accession>
<keyword evidence="2" id="KW-0677">Repeat</keyword>
<dbReference type="InterPro" id="IPR001611">
    <property type="entry name" value="Leu-rich_rpt"/>
</dbReference>
<dbReference type="PANTHER" id="PTHR15454">
    <property type="entry name" value="NISCHARIN RELATED"/>
    <property type="match status" value="1"/>
</dbReference>
<dbReference type="PANTHER" id="PTHR15454:SF56">
    <property type="entry name" value="PROTEIN PHOSPHATASE 1 REGULATORY SUBUNIT 7-RELATED"/>
    <property type="match status" value="1"/>
</dbReference>
<dbReference type="PROSITE" id="PS51450">
    <property type="entry name" value="LRR"/>
    <property type="match status" value="2"/>
</dbReference>
<reference evidence="3" key="1">
    <citation type="submission" date="2007-03" db="EMBL/GenBank/DDBJ databases">
        <authorList>
            <person name="Paulsen I."/>
        </authorList>
    </citation>
    <scope>NUCLEOTIDE SEQUENCE</scope>
    <source>
        <strain evidence="3">VEG</strain>
    </source>
</reference>
<evidence type="ECO:0000256" key="2">
    <source>
        <dbReference type="ARBA" id="ARBA00022737"/>
    </source>
</evidence>
<dbReference type="Gene3D" id="3.80.10.10">
    <property type="entry name" value="Ribonuclease Inhibitor"/>
    <property type="match status" value="1"/>
</dbReference>
<proteinExistence type="predicted"/>
<protein>
    <submittedName>
        <fullName evidence="3">Leucine rich repeat-containing protein</fullName>
    </submittedName>
</protein>
<dbReference type="InterPro" id="IPR032675">
    <property type="entry name" value="LRR_dom_sf"/>
</dbReference>
<dbReference type="Proteomes" id="UP000002226">
    <property type="component" value="Unassembled WGS sequence"/>
</dbReference>
<name>A0A125YJM0_TOXGV</name>
<sequence length="327" mass="36490">MKVCSKTSSVCTGSRARHFVAIRYLVVFGMLRHTLIHVAKMLSTHNGVPAWRVLRVITGHFDPSTVYVFNGQNTCVTLWQHELQLCRNLLFLNISNCELTSISAIVSLTSLRHLDISYNSLVKLDNINKLRELENLRAVANPISRFQCAFHQDLRDLSGLECLKALSFQNVDGTDACPVCRLGDYRARIYYLLPQVAPRSFTSKTETKGILTAQICPGTGVPLTALRTRLSSLDGVRVHLPDINAKFVEGTETLEKMRARTAQLRDRTQRVCLPAVLDFPPFEAGTSVSSEFTPCVEHLASLREAVAEAKEVLALFEKLSMSVEDKV</sequence>
<evidence type="ECO:0000313" key="3">
    <source>
        <dbReference type="EMBL" id="ESS28760.1"/>
    </source>
</evidence>
<keyword evidence="1" id="KW-0433">Leucine-rich repeat</keyword>
<comment type="caution">
    <text evidence="3">The sequence shown here is derived from an EMBL/GenBank/DDBJ whole genome shotgun (WGS) entry which is preliminary data.</text>
</comment>
<dbReference type="GO" id="GO:0005737">
    <property type="term" value="C:cytoplasm"/>
    <property type="evidence" value="ECO:0007669"/>
    <property type="project" value="TreeGrafter"/>
</dbReference>
<evidence type="ECO:0000313" key="4">
    <source>
        <dbReference type="Proteomes" id="UP000002226"/>
    </source>
</evidence>
<keyword evidence="4" id="KW-1185">Reference proteome</keyword>
<dbReference type="SUPFAM" id="SSF52058">
    <property type="entry name" value="L domain-like"/>
    <property type="match status" value="1"/>
</dbReference>
<dbReference type="EMBL" id="AAYL02000331">
    <property type="protein sequence ID" value="ESS28760.1"/>
    <property type="molecule type" value="Genomic_DNA"/>
</dbReference>
<dbReference type="OrthoDB" id="433501at2759"/>
<dbReference type="AlphaFoldDB" id="A0A125YJM0"/>
<dbReference type="OMA" id="IYYLLPQ"/>